<proteinExistence type="predicted"/>
<protein>
    <recommendedName>
        <fullName evidence="2">GBF1-like tetratricopeptide repeats domain-containing protein</fullName>
    </recommendedName>
</protein>
<dbReference type="InParanoid" id="A0A165CVR5"/>
<organism evidence="3 4">
    <name type="scientific">Laetiporus sulphureus 93-53</name>
    <dbReference type="NCBI Taxonomy" id="1314785"/>
    <lineage>
        <taxon>Eukaryota</taxon>
        <taxon>Fungi</taxon>
        <taxon>Dikarya</taxon>
        <taxon>Basidiomycota</taxon>
        <taxon>Agaricomycotina</taxon>
        <taxon>Agaricomycetes</taxon>
        <taxon>Polyporales</taxon>
        <taxon>Laetiporus</taxon>
    </lineage>
</organism>
<dbReference type="InterPro" id="IPR056604">
    <property type="entry name" value="GBF1-like_TPR"/>
</dbReference>
<dbReference type="RefSeq" id="XP_040761261.1">
    <property type="nucleotide sequence ID" value="XM_040914608.1"/>
</dbReference>
<sequence>MPVDMRDQLHEAIPESLKNIILVMNATGLLVPPLEPDERNERQKSLWVATQERIERFLPGFLIEVLSAPTSPRTRPLSQILQSAGASVPASPVPS</sequence>
<reference evidence="3 4" key="1">
    <citation type="journal article" date="2016" name="Mol. Biol. Evol.">
        <title>Comparative Genomics of Early-Diverging Mushroom-Forming Fungi Provides Insights into the Origins of Lignocellulose Decay Capabilities.</title>
        <authorList>
            <person name="Nagy L.G."/>
            <person name="Riley R."/>
            <person name="Tritt A."/>
            <person name="Adam C."/>
            <person name="Daum C."/>
            <person name="Floudas D."/>
            <person name="Sun H."/>
            <person name="Yadav J.S."/>
            <person name="Pangilinan J."/>
            <person name="Larsson K.H."/>
            <person name="Matsuura K."/>
            <person name="Barry K."/>
            <person name="Labutti K."/>
            <person name="Kuo R."/>
            <person name="Ohm R.A."/>
            <person name="Bhattacharya S.S."/>
            <person name="Shirouzu T."/>
            <person name="Yoshinaga Y."/>
            <person name="Martin F.M."/>
            <person name="Grigoriev I.V."/>
            <person name="Hibbett D.S."/>
        </authorList>
    </citation>
    <scope>NUCLEOTIDE SEQUENCE [LARGE SCALE GENOMIC DNA]</scope>
    <source>
        <strain evidence="3 4">93-53</strain>
    </source>
</reference>
<keyword evidence="4" id="KW-1185">Reference proteome</keyword>
<name>A0A165CVR5_9APHY</name>
<dbReference type="OrthoDB" id="10258608at2759"/>
<dbReference type="AlphaFoldDB" id="A0A165CVR5"/>
<gene>
    <name evidence="3" type="ORF">LAESUDRAFT_814616</name>
</gene>
<dbReference type="EMBL" id="KV427643">
    <property type="protein sequence ID" value="KZT03521.1"/>
    <property type="molecule type" value="Genomic_DNA"/>
</dbReference>
<evidence type="ECO:0000256" key="1">
    <source>
        <dbReference type="SAM" id="MobiDB-lite"/>
    </source>
</evidence>
<dbReference type="Proteomes" id="UP000076871">
    <property type="component" value="Unassembled WGS sequence"/>
</dbReference>
<evidence type="ECO:0000259" key="2">
    <source>
        <dbReference type="Pfam" id="PF23325"/>
    </source>
</evidence>
<feature type="compositionally biased region" description="Polar residues" evidence="1">
    <location>
        <begin position="74"/>
        <end position="85"/>
    </location>
</feature>
<dbReference type="Pfam" id="PF23325">
    <property type="entry name" value="TPR_28"/>
    <property type="match status" value="1"/>
</dbReference>
<feature type="domain" description="GBF1-like tetratricopeptide repeats" evidence="2">
    <location>
        <begin position="6"/>
        <end position="65"/>
    </location>
</feature>
<evidence type="ECO:0000313" key="3">
    <source>
        <dbReference type="EMBL" id="KZT03521.1"/>
    </source>
</evidence>
<evidence type="ECO:0000313" key="4">
    <source>
        <dbReference type="Proteomes" id="UP000076871"/>
    </source>
</evidence>
<feature type="region of interest" description="Disordered" evidence="1">
    <location>
        <begin position="74"/>
        <end position="95"/>
    </location>
</feature>
<accession>A0A165CVR5</accession>
<dbReference type="STRING" id="1314785.A0A165CVR5"/>
<dbReference type="GeneID" id="63831635"/>